<feature type="transmembrane region" description="Helical" evidence="5">
    <location>
        <begin position="212"/>
        <end position="233"/>
    </location>
</feature>
<evidence type="ECO:0000256" key="1">
    <source>
        <dbReference type="ARBA" id="ARBA00004141"/>
    </source>
</evidence>
<keyword evidence="3 5" id="KW-1133">Transmembrane helix</keyword>
<dbReference type="Pfam" id="PF01554">
    <property type="entry name" value="MatE"/>
    <property type="match status" value="1"/>
</dbReference>
<keyword evidence="4 5" id="KW-0472">Membrane</keyword>
<feature type="transmembrane region" description="Helical" evidence="5">
    <location>
        <begin position="240"/>
        <end position="261"/>
    </location>
</feature>
<comment type="subcellular location">
    <subcellularLocation>
        <location evidence="1">Membrane</location>
        <topology evidence="1">Multi-pass membrane protein</topology>
    </subcellularLocation>
</comment>
<evidence type="ECO:0000256" key="5">
    <source>
        <dbReference type="SAM" id="Phobius"/>
    </source>
</evidence>
<feature type="transmembrane region" description="Helical" evidence="5">
    <location>
        <begin position="140"/>
        <end position="158"/>
    </location>
</feature>
<dbReference type="InterPro" id="IPR002528">
    <property type="entry name" value="MATE_fam"/>
</dbReference>
<protein>
    <submittedName>
        <fullName evidence="6">Na+-driven multidrug efflux pump</fullName>
    </submittedName>
</protein>
<organism evidence="6 7">
    <name type="scientific">Spirosoma utsteinense</name>
    <dbReference type="NCBI Taxonomy" id="2585773"/>
    <lineage>
        <taxon>Bacteria</taxon>
        <taxon>Pseudomonadati</taxon>
        <taxon>Bacteroidota</taxon>
        <taxon>Cytophagia</taxon>
        <taxon>Cytophagales</taxon>
        <taxon>Cytophagaceae</taxon>
        <taxon>Spirosoma</taxon>
    </lineage>
</organism>
<proteinExistence type="predicted"/>
<evidence type="ECO:0000313" key="6">
    <source>
        <dbReference type="EMBL" id="MBC3790502.1"/>
    </source>
</evidence>
<comment type="caution">
    <text evidence="6">The sequence shown here is derived from an EMBL/GenBank/DDBJ whole genome shotgun (WGS) entry which is preliminary data.</text>
</comment>
<keyword evidence="7" id="KW-1185">Reference proteome</keyword>
<keyword evidence="2 5" id="KW-0812">Transmembrane</keyword>
<dbReference type="PANTHER" id="PTHR43823">
    <property type="entry name" value="SPORULATION PROTEIN YKVU"/>
    <property type="match status" value="1"/>
</dbReference>
<feature type="transmembrane region" description="Helical" evidence="5">
    <location>
        <begin position="273"/>
        <end position="293"/>
    </location>
</feature>
<feature type="transmembrane region" description="Helical" evidence="5">
    <location>
        <begin position="170"/>
        <end position="192"/>
    </location>
</feature>
<accession>A0ABR6W242</accession>
<evidence type="ECO:0000256" key="2">
    <source>
        <dbReference type="ARBA" id="ARBA00022692"/>
    </source>
</evidence>
<gene>
    <name evidence="6" type="ORF">FH603_992</name>
</gene>
<reference evidence="6 7" key="1">
    <citation type="submission" date="2019-06" db="EMBL/GenBank/DDBJ databases">
        <title>Spirosoma utsteinense sp. nov. isolated from Antarctic ice-free soils.</title>
        <authorList>
            <person name="Tahon G."/>
        </authorList>
    </citation>
    <scope>NUCLEOTIDE SEQUENCE [LARGE SCALE GENOMIC DNA]</scope>
    <source>
        <strain evidence="6 7">LMG 31447</strain>
    </source>
</reference>
<dbReference type="Proteomes" id="UP000700732">
    <property type="component" value="Unassembled WGS sequence"/>
</dbReference>
<sequence length="309" mass="33981">MLRVLWGGFLSNDNAPDVSRNASMLSALVNIGLDVLLVIVFPFGVAGAAIATGLALLVGLAYLFVRIRNRNGHLDLRRFQFTLRLADWRELLRSGFPSFVSELSVAVGFLLINRNLLPYGTLAVSAFGVVSLLSNLFLRLFTASMLAVQPIMAFNIGARNPRRVLETLRFALIFSFAVGIGVFLVGAFLANFMIDIVSGDESGEFKRVAAQAILLSFVLFLATGSNYILVMYIQIIGKAVLSTTINIARGFVLIALFLFLLPDPLQMHLNGIWLARPFAEISLLLGLSGYLWFRRNVFFSDDAILKRAA</sequence>
<feature type="transmembrane region" description="Helical" evidence="5">
    <location>
        <begin position="35"/>
        <end position="65"/>
    </location>
</feature>
<dbReference type="InterPro" id="IPR051327">
    <property type="entry name" value="MATE_MepA_subfamily"/>
</dbReference>
<evidence type="ECO:0000256" key="4">
    <source>
        <dbReference type="ARBA" id="ARBA00023136"/>
    </source>
</evidence>
<name>A0ABR6W242_9BACT</name>
<evidence type="ECO:0000256" key="3">
    <source>
        <dbReference type="ARBA" id="ARBA00022989"/>
    </source>
</evidence>
<dbReference type="EMBL" id="VFIA01000004">
    <property type="protein sequence ID" value="MBC3790502.1"/>
    <property type="molecule type" value="Genomic_DNA"/>
</dbReference>
<evidence type="ECO:0000313" key="7">
    <source>
        <dbReference type="Proteomes" id="UP000700732"/>
    </source>
</evidence>
<dbReference type="PANTHER" id="PTHR43823:SF4">
    <property type="entry name" value="SPORULATION PROTEIN YKVU"/>
    <property type="match status" value="1"/>
</dbReference>